<keyword evidence="1" id="KW-1133">Transmembrane helix</keyword>
<keyword evidence="3" id="KW-1185">Reference proteome</keyword>
<reference evidence="2 3" key="1">
    <citation type="submission" date="2020-03" db="EMBL/GenBank/DDBJ databases">
        <title>Soil Listeria distribution.</title>
        <authorList>
            <person name="Liao J."/>
            <person name="Wiedmann M."/>
        </authorList>
    </citation>
    <scope>NUCLEOTIDE SEQUENCE [LARGE SCALE GENOMIC DNA]</scope>
    <source>
        <strain evidence="2 3">FSL L7-1515</strain>
    </source>
</reference>
<name>A0ABR6SUN3_9LIST</name>
<dbReference type="RefSeq" id="WP_185395590.1">
    <property type="nucleotide sequence ID" value="NZ_JAASTU010000029.1"/>
</dbReference>
<gene>
    <name evidence="2" type="ORF">HCJ59_05725</name>
</gene>
<evidence type="ECO:0000313" key="2">
    <source>
        <dbReference type="EMBL" id="MBC1509389.1"/>
    </source>
</evidence>
<evidence type="ECO:0008006" key="4">
    <source>
        <dbReference type="Google" id="ProtNLM"/>
    </source>
</evidence>
<accession>A0ABR6SUN3</accession>
<comment type="caution">
    <text evidence="2">The sequence shown here is derived from an EMBL/GenBank/DDBJ whole genome shotgun (WGS) entry which is preliminary data.</text>
</comment>
<keyword evidence="1" id="KW-0812">Transmembrane</keyword>
<dbReference type="Proteomes" id="UP000587800">
    <property type="component" value="Unassembled WGS sequence"/>
</dbReference>
<feature type="transmembrane region" description="Helical" evidence="1">
    <location>
        <begin position="23"/>
        <end position="44"/>
    </location>
</feature>
<evidence type="ECO:0000256" key="1">
    <source>
        <dbReference type="SAM" id="Phobius"/>
    </source>
</evidence>
<protein>
    <recommendedName>
        <fullName evidence="4">YxeA family protein</fullName>
    </recommendedName>
</protein>
<keyword evidence="1" id="KW-0472">Membrane</keyword>
<dbReference type="EMBL" id="JAASUB010000006">
    <property type="protein sequence ID" value="MBC1509389.1"/>
    <property type="molecule type" value="Genomic_DNA"/>
</dbReference>
<evidence type="ECO:0000313" key="3">
    <source>
        <dbReference type="Proteomes" id="UP000587800"/>
    </source>
</evidence>
<sequence>MNNVGDENEKDERQTIKDNKMDFIEIIGYIVFFIIIIGSLVYMISGISKYCFVSDDKVEQIVPKYISIEIGDNYELKEWEYENGFLRRVEISYIAVNKKTNEKLEVIHDTVNYSDMEETIAKEKTRKKLE</sequence>
<proteinExistence type="predicted"/>
<organism evidence="2 3">
    <name type="scientific">Listeria immobilis</name>
    <dbReference type="NCBI Taxonomy" id="2713502"/>
    <lineage>
        <taxon>Bacteria</taxon>
        <taxon>Bacillati</taxon>
        <taxon>Bacillota</taxon>
        <taxon>Bacilli</taxon>
        <taxon>Bacillales</taxon>
        <taxon>Listeriaceae</taxon>
        <taxon>Listeria</taxon>
    </lineage>
</organism>